<comment type="caution">
    <text evidence="1">The sequence shown here is derived from an EMBL/GenBank/DDBJ whole genome shotgun (WGS) entry which is preliminary data.</text>
</comment>
<gene>
    <name evidence="1" type="ORF">AB6A40_005623</name>
</gene>
<sequence length="75" mass="8773">MDSLFCTSVSCPHMKFGSTICALYSDISQDLRQCNRDLCSVRFNFYCTLLRSSSYYYRCAINDLRVCGFKEIWLL</sequence>
<keyword evidence="2" id="KW-1185">Reference proteome</keyword>
<organism evidence="1 2">
    <name type="scientific">Gnathostoma spinigerum</name>
    <dbReference type="NCBI Taxonomy" id="75299"/>
    <lineage>
        <taxon>Eukaryota</taxon>
        <taxon>Metazoa</taxon>
        <taxon>Ecdysozoa</taxon>
        <taxon>Nematoda</taxon>
        <taxon>Chromadorea</taxon>
        <taxon>Rhabditida</taxon>
        <taxon>Spirurina</taxon>
        <taxon>Gnathostomatomorpha</taxon>
        <taxon>Gnathostomatoidea</taxon>
        <taxon>Gnathostomatidae</taxon>
        <taxon>Gnathostoma</taxon>
    </lineage>
</organism>
<evidence type="ECO:0000313" key="1">
    <source>
        <dbReference type="EMBL" id="MFH4978914.1"/>
    </source>
</evidence>
<dbReference type="Proteomes" id="UP001608902">
    <property type="component" value="Unassembled WGS sequence"/>
</dbReference>
<evidence type="ECO:0000313" key="2">
    <source>
        <dbReference type="Proteomes" id="UP001608902"/>
    </source>
</evidence>
<name>A0ABD6EFY8_9BILA</name>
<proteinExistence type="predicted"/>
<accession>A0ABD6EFY8</accession>
<dbReference type="AlphaFoldDB" id="A0ABD6EFY8"/>
<protein>
    <submittedName>
        <fullName evidence="1">Uncharacterized protein</fullName>
    </submittedName>
</protein>
<dbReference type="EMBL" id="JBGFUD010003654">
    <property type="protein sequence ID" value="MFH4978914.1"/>
    <property type="molecule type" value="Genomic_DNA"/>
</dbReference>
<reference evidence="1 2" key="1">
    <citation type="submission" date="2024-08" db="EMBL/GenBank/DDBJ databases">
        <title>Gnathostoma spinigerum genome.</title>
        <authorList>
            <person name="Gonzalez-Bertolin B."/>
            <person name="Monzon S."/>
            <person name="Zaballos A."/>
            <person name="Jimenez P."/>
            <person name="Dekumyoy P."/>
            <person name="Varona S."/>
            <person name="Cuesta I."/>
            <person name="Sumanam S."/>
            <person name="Adisakwattana P."/>
            <person name="Gasser R.B."/>
            <person name="Hernandez-Gonzalez A."/>
            <person name="Young N.D."/>
            <person name="Perteguer M.J."/>
        </authorList>
    </citation>
    <scope>NUCLEOTIDE SEQUENCE [LARGE SCALE GENOMIC DNA]</scope>
    <source>
        <strain evidence="1">AL3</strain>
        <tissue evidence="1">Liver</tissue>
    </source>
</reference>